<dbReference type="Pfam" id="PF01352">
    <property type="entry name" value="KRAB"/>
    <property type="match status" value="1"/>
</dbReference>
<dbReference type="InterPro" id="IPR011989">
    <property type="entry name" value="ARM-like"/>
</dbReference>
<dbReference type="InterPro" id="IPR016024">
    <property type="entry name" value="ARM-type_fold"/>
</dbReference>
<keyword evidence="1" id="KW-0677">Repeat</keyword>
<protein>
    <recommendedName>
        <fullName evidence="4">KRAB domain-containing protein</fullName>
    </recommendedName>
</protein>
<dbReference type="Pfam" id="PF23227">
    <property type="entry name" value="HEAT_MROH2B_C"/>
    <property type="match status" value="1"/>
</dbReference>
<name>A0A9D3XVR0_9SAUR</name>
<feature type="compositionally biased region" description="Basic and acidic residues" evidence="3">
    <location>
        <begin position="167"/>
        <end position="186"/>
    </location>
</feature>
<organism evidence="5 6">
    <name type="scientific">Mauremys mutica</name>
    <name type="common">yellowpond turtle</name>
    <dbReference type="NCBI Taxonomy" id="74926"/>
    <lineage>
        <taxon>Eukaryota</taxon>
        <taxon>Metazoa</taxon>
        <taxon>Chordata</taxon>
        <taxon>Craniata</taxon>
        <taxon>Vertebrata</taxon>
        <taxon>Euteleostomi</taxon>
        <taxon>Archelosauria</taxon>
        <taxon>Testudinata</taxon>
        <taxon>Testudines</taxon>
        <taxon>Cryptodira</taxon>
        <taxon>Durocryptodira</taxon>
        <taxon>Testudinoidea</taxon>
        <taxon>Geoemydidae</taxon>
        <taxon>Geoemydinae</taxon>
        <taxon>Mauremys</taxon>
    </lineage>
</organism>
<evidence type="ECO:0000313" key="6">
    <source>
        <dbReference type="Proteomes" id="UP000827986"/>
    </source>
</evidence>
<dbReference type="AlphaFoldDB" id="A0A9D3XVR0"/>
<evidence type="ECO:0000259" key="4">
    <source>
        <dbReference type="PROSITE" id="PS50805"/>
    </source>
</evidence>
<dbReference type="PANTHER" id="PTHR23120">
    <property type="entry name" value="MAESTRO-RELATED HEAT DOMAIN-CONTAINING"/>
    <property type="match status" value="1"/>
</dbReference>
<dbReference type="PROSITE" id="PS50805">
    <property type="entry name" value="KRAB"/>
    <property type="match status" value="1"/>
</dbReference>
<dbReference type="SUPFAM" id="SSF109640">
    <property type="entry name" value="KRAB domain (Kruppel-associated box)"/>
    <property type="match status" value="1"/>
</dbReference>
<dbReference type="InterPro" id="IPR048465">
    <property type="entry name" value="Maestro-like_HEAT"/>
</dbReference>
<dbReference type="SUPFAM" id="SSF48371">
    <property type="entry name" value="ARM repeat"/>
    <property type="match status" value="1"/>
</dbReference>
<evidence type="ECO:0000256" key="3">
    <source>
        <dbReference type="SAM" id="MobiDB-lite"/>
    </source>
</evidence>
<dbReference type="SMART" id="SM00349">
    <property type="entry name" value="KRAB"/>
    <property type="match status" value="1"/>
</dbReference>
<dbReference type="InterPro" id="IPR001909">
    <property type="entry name" value="KRAB"/>
</dbReference>
<dbReference type="CDD" id="cd07765">
    <property type="entry name" value="KRAB_A-box"/>
    <property type="match status" value="1"/>
</dbReference>
<evidence type="ECO:0000313" key="5">
    <source>
        <dbReference type="EMBL" id="KAH1187083.1"/>
    </source>
</evidence>
<reference evidence="5" key="1">
    <citation type="submission" date="2021-09" db="EMBL/GenBank/DDBJ databases">
        <title>The genome of Mauremys mutica provides insights into the evolution of semi-aquatic lifestyle.</title>
        <authorList>
            <person name="Gong S."/>
            <person name="Gao Y."/>
        </authorList>
    </citation>
    <scope>NUCLEOTIDE SEQUENCE</scope>
    <source>
        <strain evidence="5">MM-2020</strain>
        <tissue evidence="5">Muscle</tissue>
    </source>
</reference>
<gene>
    <name evidence="5" type="ORF">KIL84_019832</name>
</gene>
<dbReference type="PANTHER" id="PTHR23120:SF6">
    <property type="entry name" value="MAESTRO HEAT-LIKE REPEAT FAMILY MEMBER 5"/>
    <property type="match status" value="1"/>
</dbReference>
<keyword evidence="6" id="KW-1185">Reference proteome</keyword>
<keyword evidence="2" id="KW-0175">Coiled coil</keyword>
<dbReference type="Pfam" id="PF21047">
    <property type="entry name" value="HEAT_Maestro"/>
    <property type="match status" value="1"/>
</dbReference>
<dbReference type="EMBL" id="JAHDVG010000463">
    <property type="protein sequence ID" value="KAH1187083.1"/>
    <property type="molecule type" value="Genomic_DNA"/>
</dbReference>
<dbReference type="Gene3D" id="6.10.140.140">
    <property type="match status" value="1"/>
</dbReference>
<dbReference type="InterPro" id="IPR036051">
    <property type="entry name" value="KRAB_dom_sf"/>
</dbReference>
<dbReference type="Gene3D" id="1.25.10.10">
    <property type="entry name" value="Leucine-rich Repeat Variant"/>
    <property type="match status" value="1"/>
</dbReference>
<dbReference type="Proteomes" id="UP000827986">
    <property type="component" value="Unassembled WGS sequence"/>
</dbReference>
<evidence type="ECO:0000256" key="1">
    <source>
        <dbReference type="ARBA" id="ARBA00022737"/>
    </source>
</evidence>
<dbReference type="GO" id="GO:0006355">
    <property type="term" value="P:regulation of DNA-templated transcription"/>
    <property type="evidence" value="ECO:0007669"/>
    <property type="project" value="InterPro"/>
</dbReference>
<evidence type="ECO:0000256" key="2">
    <source>
        <dbReference type="SAM" id="Coils"/>
    </source>
</evidence>
<sequence length="717" mass="80925">MAAASLRLWSHLQSLLPEHPQEPGHPGTERGADGPVTFEEVAVYFTREEGALLDPTQSAFYRDIMQENYETVTLLEREACSDFSQQEQALREKPQRSKCSWSILSGMKRLCVCSQSDTSMADGDEERTVSSPRRLMRLSLKKKAAENQVESEEVKLQEDTGKVKLDLTGTKKEVSESKGKWEKGSPEEQEEERTPTPSLASSSYMTMIMTLCDCANGKSPGSSFPQPSSKLVRAVKALTTPTLERFQAEEEELRTIVSLHGDQMERVGNIMGHIFIWLDNVCDPRARKAALRATALLARSHPQDVVLSCVAHTLSSDSTSVEAVKTLFSMPRYWKEFASIHFWQGWDMISSRNYYSQCVGLIARAMIEFENPQLPAVFREAITIVQSEKEEEEQRNIAMTFCTEFLQSPSIETILTKSELQAQLMEWTQDKNPIVRRLSLRGLGSIVLQTEKVQWLRAQLPAIKDMLCDRDGGRVMGAMHKAADIIYLLNREGLGSISENIAVSLRPFIDDRCKLTLFRCTVFLRWAHLKMLFRSMAWDGSSQLLKCAWKCLVDPAAGPGEALDQEKPDLEEGQGLPELPATEYPEELEEPEAQGELELPAAEYPEELEEPDAEGELELPAAEYLEELELPAAKYLEEPEAEWETTIRHSAALSIGNTIHHYCNLLSETVNEDGISHLYEAFQEVPLTSDRTTWYILNRHYKWLQKLGNLVSGSAFD</sequence>
<dbReference type="InterPro" id="IPR055406">
    <property type="entry name" value="HEAT_Maestro"/>
</dbReference>
<accession>A0A9D3XVR0</accession>
<proteinExistence type="predicted"/>
<dbReference type="InterPro" id="IPR045206">
    <property type="entry name" value="Maestro_heat-like_prot"/>
</dbReference>
<feature type="coiled-coil region" evidence="2">
    <location>
        <begin position="135"/>
        <end position="162"/>
    </location>
</feature>
<comment type="caution">
    <text evidence="5">The sequence shown here is derived from an EMBL/GenBank/DDBJ whole genome shotgun (WGS) entry which is preliminary data.</text>
</comment>
<feature type="region of interest" description="Disordered" evidence="3">
    <location>
        <begin position="167"/>
        <end position="199"/>
    </location>
</feature>
<feature type="domain" description="KRAB" evidence="4">
    <location>
        <begin position="36"/>
        <end position="113"/>
    </location>
</feature>
<dbReference type="GO" id="GO:0005737">
    <property type="term" value="C:cytoplasm"/>
    <property type="evidence" value="ECO:0007669"/>
    <property type="project" value="TreeGrafter"/>
</dbReference>